<evidence type="ECO:0000313" key="3">
    <source>
        <dbReference type="Proteomes" id="UP000078435"/>
    </source>
</evidence>
<dbReference type="Gene3D" id="3.10.450.50">
    <property type="match status" value="1"/>
</dbReference>
<comment type="caution">
    <text evidence="2">The sequence shown here is derived from an EMBL/GenBank/DDBJ whole genome shotgun (WGS) entry which is preliminary data.</text>
</comment>
<dbReference type="EMBL" id="JMGO02000004">
    <property type="protein sequence ID" value="KXU80211.1"/>
    <property type="molecule type" value="Genomic_DNA"/>
</dbReference>
<dbReference type="GO" id="GO:0016853">
    <property type="term" value="F:isomerase activity"/>
    <property type="evidence" value="ECO:0007669"/>
    <property type="project" value="UniProtKB-KW"/>
</dbReference>
<dbReference type="OrthoDB" id="9799296at2"/>
<reference evidence="2 3" key="1">
    <citation type="submission" date="2016-02" db="EMBL/GenBank/DDBJ databases">
        <title>Draft genome sequence of Aeromonas trota strain 1999lcr isolated from cerebrospinal fluid (CSF).</title>
        <authorList>
            <person name="Dallagassa C.B."/>
            <person name="Prediger K.C."/>
            <person name="Weiss V.A."/>
            <person name="Assis F.E."/>
            <person name="Baura V."/>
            <person name="Cruz L.M."/>
            <person name="Souza E.M."/>
            <person name="Pedrosa F.O."/>
            <person name="Fadel-Picheth C.M."/>
        </authorList>
    </citation>
    <scope>NUCLEOTIDE SEQUENCE [LARGE SCALE GENOMIC DNA]</scope>
    <source>
        <strain evidence="2 3">1999lcr</strain>
    </source>
</reference>
<dbReference type="Proteomes" id="UP000078435">
    <property type="component" value="Unassembled WGS sequence"/>
</dbReference>
<dbReference type="InterPro" id="IPR032710">
    <property type="entry name" value="NTF2-like_dom_sf"/>
</dbReference>
<evidence type="ECO:0000259" key="1">
    <source>
        <dbReference type="Pfam" id="PF12680"/>
    </source>
</evidence>
<name>A0A175VHV8_AEREN</name>
<protein>
    <submittedName>
        <fullName evidence="2">Steroid delta-isomerase</fullName>
    </submittedName>
</protein>
<dbReference type="Pfam" id="PF12680">
    <property type="entry name" value="SnoaL_2"/>
    <property type="match status" value="1"/>
</dbReference>
<dbReference type="SUPFAM" id="SSF54427">
    <property type="entry name" value="NTF2-like"/>
    <property type="match status" value="1"/>
</dbReference>
<feature type="domain" description="SnoaL-like" evidence="1">
    <location>
        <begin position="7"/>
        <end position="104"/>
    </location>
</feature>
<keyword evidence="2" id="KW-0413">Isomerase</keyword>
<accession>A0A175VHV8</accession>
<proteinExistence type="predicted"/>
<sequence>MSASLPVQAQLEAYNAHDIEAFLACFSEQFKAYRMPAESPSTVGKEALRTFYAEHRFNNSLLKAELLSRTVLGNKVFDHERIHGLSPEPLESVAVFEVEEGLISTAWFYFPS</sequence>
<organism evidence="2 3">
    <name type="scientific">Aeromonas enteropelogenes</name>
    <name type="common">Aeromonas trota</name>
    <dbReference type="NCBI Taxonomy" id="29489"/>
    <lineage>
        <taxon>Bacteria</taxon>
        <taxon>Pseudomonadati</taxon>
        <taxon>Pseudomonadota</taxon>
        <taxon>Gammaproteobacteria</taxon>
        <taxon>Aeromonadales</taxon>
        <taxon>Aeromonadaceae</taxon>
        <taxon>Aeromonas</taxon>
    </lineage>
</organism>
<dbReference type="AlphaFoldDB" id="A0A175VHV8"/>
<evidence type="ECO:0000313" key="2">
    <source>
        <dbReference type="EMBL" id="KXU80211.1"/>
    </source>
</evidence>
<dbReference type="RefSeq" id="WP_026457742.1">
    <property type="nucleotide sequence ID" value="NZ_JAZDDO010000003.1"/>
</dbReference>
<dbReference type="PIRSF" id="PIRSF030561">
    <property type="entry name" value="UCP030561"/>
    <property type="match status" value="1"/>
</dbReference>
<dbReference type="InterPro" id="IPR008317">
    <property type="entry name" value="UCP030561"/>
</dbReference>
<gene>
    <name evidence="2" type="ORF">LCR_14030</name>
</gene>
<dbReference type="STRING" id="29489.VL01_01955"/>
<dbReference type="InterPro" id="IPR037401">
    <property type="entry name" value="SnoaL-like"/>
</dbReference>